<protein>
    <submittedName>
        <fullName evidence="3">PKD domain containing protein</fullName>
    </submittedName>
</protein>
<feature type="signal peptide" evidence="1">
    <location>
        <begin position="1"/>
        <end position="28"/>
    </location>
</feature>
<comment type="caution">
    <text evidence="3">The sequence shown here is derived from an EMBL/GenBank/DDBJ whole genome shotgun (WGS) entry which is preliminary data.</text>
</comment>
<sequence>MSLLRNVHTMKWFLELSLVLFLPSLVISLPKGFIAQVVTSTPAVSGIFAPNPRKNGKPMLLLIQKEGKVKVLEDPDESPDSEVIFDLSGYMCTETERGLHSITIHPDFESNLYVYLYYTKFKEGCLTEDLENGPWNVLTRFTMDIQTLTLDYDSREEIWRGASTHDAIHNGGGILFGNDGKLYLTTGDSGTQDNAQDLKTVHGSIIRLNEDGSIPNDNPFLNGFEPYDCVKSEGKVPSNVTADNAVCAEIFAYGLRNPFRVAVDPSEKEKVCFVISDVGARVWEELSYAGTDYSGRNYGYKTFESEMVAAVGRSPQRFLQINFFA</sequence>
<reference evidence="3" key="1">
    <citation type="journal article" date="2021" name="Sci. Rep.">
        <title>Diploid genomic architecture of Nitzschia inconspicua, an elite biomass production diatom.</title>
        <authorList>
            <person name="Oliver A."/>
            <person name="Podell S."/>
            <person name="Pinowska A."/>
            <person name="Traller J.C."/>
            <person name="Smith S.R."/>
            <person name="McClure R."/>
            <person name="Beliaev A."/>
            <person name="Bohutskyi P."/>
            <person name="Hill E.A."/>
            <person name="Rabines A."/>
            <person name="Zheng H."/>
            <person name="Allen L.Z."/>
            <person name="Kuo A."/>
            <person name="Grigoriev I.V."/>
            <person name="Allen A.E."/>
            <person name="Hazlebeck D."/>
            <person name="Allen E.E."/>
        </authorList>
    </citation>
    <scope>NUCLEOTIDE SEQUENCE</scope>
    <source>
        <strain evidence="3">Hildebrandi</strain>
    </source>
</reference>
<dbReference type="PANTHER" id="PTHR19328:SF13">
    <property type="entry name" value="HIPL1 PROTEIN"/>
    <property type="match status" value="1"/>
</dbReference>
<evidence type="ECO:0000313" key="3">
    <source>
        <dbReference type="EMBL" id="KAG7351257.1"/>
    </source>
</evidence>
<keyword evidence="4" id="KW-1185">Reference proteome</keyword>
<proteinExistence type="predicted"/>
<feature type="chain" id="PRO_5039935941" evidence="1">
    <location>
        <begin position="29"/>
        <end position="325"/>
    </location>
</feature>
<dbReference type="OrthoDB" id="10266706at2759"/>
<dbReference type="Proteomes" id="UP000693970">
    <property type="component" value="Unassembled WGS sequence"/>
</dbReference>
<evidence type="ECO:0000313" key="4">
    <source>
        <dbReference type="Proteomes" id="UP000693970"/>
    </source>
</evidence>
<evidence type="ECO:0000256" key="1">
    <source>
        <dbReference type="SAM" id="SignalP"/>
    </source>
</evidence>
<dbReference type="EMBL" id="JAGRRH010000018">
    <property type="protein sequence ID" value="KAG7351257.1"/>
    <property type="molecule type" value="Genomic_DNA"/>
</dbReference>
<reference evidence="3" key="2">
    <citation type="submission" date="2021-04" db="EMBL/GenBank/DDBJ databases">
        <authorList>
            <person name="Podell S."/>
        </authorList>
    </citation>
    <scope>NUCLEOTIDE SEQUENCE</scope>
    <source>
        <strain evidence="3">Hildebrandi</strain>
    </source>
</reference>
<accession>A0A9K3KWL0</accession>
<evidence type="ECO:0000259" key="2">
    <source>
        <dbReference type="Pfam" id="PF07995"/>
    </source>
</evidence>
<name>A0A9K3KWL0_9STRA</name>
<dbReference type="Pfam" id="PF07995">
    <property type="entry name" value="GSDH"/>
    <property type="match status" value="1"/>
</dbReference>
<dbReference type="PANTHER" id="PTHR19328">
    <property type="entry name" value="HEDGEHOG-INTERACTING PROTEIN"/>
    <property type="match status" value="1"/>
</dbReference>
<feature type="domain" description="Glucose/Sorbosone dehydrogenase" evidence="2">
    <location>
        <begin position="60"/>
        <end position="222"/>
    </location>
</feature>
<keyword evidence="1" id="KW-0732">Signal</keyword>
<organism evidence="3 4">
    <name type="scientific">Nitzschia inconspicua</name>
    <dbReference type="NCBI Taxonomy" id="303405"/>
    <lineage>
        <taxon>Eukaryota</taxon>
        <taxon>Sar</taxon>
        <taxon>Stramenopiles</taxon>
        <taxon>Ochrophyta</taxon>
        <taxon>Bacillariophyta</taxon>
        <taxon>Bacillariophyceae</taxon>
        <taxon>Bacillariophycidae</taxon>
        <taxon>Bacillariales</taxon>
        <taxon>Bacillariaceae</taxon>
        <taxon>Nitzschia</taxon>
    </lineage>
</organism>
<dbReference type="InterPro" id="IPR012938">
    <property type="entry name" value="Glc/Sorbosone_DH"/>
</dbReference>
<dbReference type="AlphaFoldDB" id="A0A9K3KWL0"/>
<gene>
    <name evidence="3" type="ORF">IV203_010617</name>
</gene>